<organism evidence="1">
    <name type="scientific">Lygus hesperus</name>
    <name type="common">Western plant bug</name>
    <dbReference type="NCBI Taxonomy" id="30085"/>
    <lineage>
        <taxon>Eukaryota</taxon>
        <taxon>Metazoa</taxon>
        <taxon>Ecdysozoa</taxon>
        <taxon>Arthropoda</taxon>
        <taxon>Hexapoda</taxon>
        <taxon>Insecta</taxon>
        <taxon>Pterygota</taxon>
        <taxon>Neoptera</taxon>
        <taxon>Paraneoptera</taxon>
        <taxon>Hemiptera</taxon>
        <taxon>Heteroptera</taxon>
        <taxon>Panheteroptera</taxon>
        <taxon>Cimicomorpha</taxon>
        <taxon>Miridae</taxon>
        <taxon>Mirini</taxon>
        <taxon>Lygus</taxon>
    </lineage>
</organism>
<proteinExistence type="predicted"/>
<gene>
    <name evidence="1" type="ORF">CM83_11659</name>
    <name evidence="2" type="ORF">g.99183</name>
</gene>
<sequence>MPTLTTASTASNTEIFEKPTPTTAVSNIWLPGYLVQSAGSIHTIEDIEDTTELVEPVTIGRHVKDTTGSTEPVHSERCSTVVTAAAAHTMTDISIEMEEVDELVSPVVPTSSVAGSNILSVRTSIDNEYNSSSCAGNLWNASSSYSSCSYTNATVVESKHETTTNIATVSSSDLRQLSSMVKHGTSNPASAPTPSPQRKKLIQVSLQGLLHPGNP</sequence>
<accession>A0A0A9ZE53</accession>
<evidence type="ECO:0000313" key="2">
    <source>
        <dbReference type="EMBL" id="JAQ06522.1"/>
    </source>
</evidence>
<reference evidence="2" key="3">
    <citation type="journal article" date="2016" name="Gigascience">
        <title>De novo construction of an expanded transcriptome assembly for the western tarnished plant bug, Lygus hesperus.</title>
        <authorList>
            <person name="Tassone E.E."/>
            <person name="Geib S.M."/>
            <person name="Hall B."/>
            <person name="Fabrick J.A."/>
            <person name="Brent C.S."/>
            <person name="Hull J.J."/>
        </authorList>
    </citation>
    <scope>NUCLEOTIDE SEQUENCE</scope>
</reference>
<reference evidence="1" key="2">
    <citation type="submission" date="2014-07" db="EMBL/GenBank/DDBJ databases">
        <authorList>
            <person name="Hull J."/>
        </authorList>
    </citation>
    <scope>NUCLEOTIDE SEQUENCE</scope>
</reference>
<evidence type="ECO:0000313" key="1">
    <source>
        <dbReference type="EMBL" id="JAG41598.1"/>
    </source>
</evidence>
<reference evidence="1" key="1">
    <citation type="journal article" date="2014" name="PLoS ONE">
        <title>Transcriptome-Based Identification of ABC Transporters in the Western Tarnished Plant Bug Lygus hesperus.</title>
        <authorList>
            <person name="Hull J.J."/>
            <person name="Chaney K."/>
            <person name="Geib S.M."/>
            <person name="Fabrick J.A."/>
            <person name="Brent C.S."/>
            <person name="Walsh D."/>
            <person name="Lavine L.C."/>
        </authorList>
    </citation>
    <scope>NUCLEOTIDE SEQUENCE</scope>
</reference>
<dbReference type="EMBL" id="GDHC01012107">
    <property type="protein sequence ID" value="JAQ06522.1"/>
    <property type="molecule type" value="Transcribed_RNA"/>
</dbReference>
<protein>
    <submittedName>
        <fullName evidence="1">Uncharacterized protein</fullName>
    </submittedName>
</protein>
<name>A0A0A9ZE53_LYGHE</name>
<dbReference type="AlphaFoldDB" id="A0A0A9ZE53"/>
<dbReference type="EMBL" id="GBHO01002006">
    <property type="protein sequence ID" value="JAG41598.1"/>
    <property type="molecule type" value="Transcribed_RNA"/>
</dbReference>